<accession>A0A7I9VFG4</accession>
<sequence length="270" mass="29014">MTDIRLVVCDMDGTLLDADGAVPDGFWPLLDDMTSRGIVFVPASGRQYQSLHRLFAHVPQALSYVAENGAVTMHEGTLLHSTTMRPDFVARVVRAVRDANAGGRRVRAILCRVPGALVEAQDPEFAVHAAQYCAELDVVDDLAADTDGVVKIAIYDLDDPAETARDVFAPFGEHHNLVVSGEHWIDITARGVDKSVGVRLLQAELGVSAEQTIAFGDYLNDLEMLGAAATSYAMDNAHPTIADAATHRAPSNVEHGVVTVLSRLLGKVHP</sequence>
<dbReference type="Gene3D" id="3.30.1240.10">
    <property type="match status" value="1"/>
</dbReference>
<evidence type="ECO:0000313" key="2">
    <source>
        <dbReference type="Proteomes" id="UP000444960"/>
    </source>
</evidence>
<dbReference type="RefSeq" id="WP_228461696.1">
    <property type="nucleotide sequence ID" value="NZ_BJOV01000005.1"/>
</dbReference>
<dbReference type="InterPro" id="IPR036412">
    <property type="entry name" value="HAD-like_sf"/>
</dbReference>
<dbReference type="CDD" id="cd07518">
    <property type="entry name" value="HAD_YbiV-Like"/>
    <property type="match status" value="1"/>
</dbReference>
<dbReference type="SFLD" id="SFLDS00003">
    <property type="entry name" value="Haloacid_Dehalogenase"/>
    <property type="match status" value="1"/>
</dbReference>
<dbReference type="GO" id="GO:0005829">
    <property type="term" value="C:cytosol"/>
    <property type="evidence" value="ECO:0007669"/>
    <property type="project" value="TreeGrafter"/>
</dbReference>
<dbReference type="SFLD" id="SFLDG01140">
    <property type="entry name" value="C2.B:_Phosphomannomutase_and_P"/>
    <property type="match status" value="1"/>
</dbReference>
<reference evidence="2" key="1">
    <citation type="submission" date="2019-06" db="EMBL/GenBank/DDBJ databases">
        <title>Gordonia isolated from sludge of a wastewater treatment plant.</title>
        <authorList>
            <person name="Tamura T."/>
            <person name="Aoyama K."/>
            <person name="Kang Y."/>
            <person name="Saito S."/>
            <person name="Akiyama N."/>
            <person name="Yazawa K."/>
            <person name="Gonoi T."/>
            <person name="Mikami Y."/>
        </authorList>
    </citation>
    <scope>NUCLEOTIDE SEQUENCE [LARGE SCALE GENOMIC DNA]</scope>
    <source>
        <strain evidence="2">NBRC 107696</strain>
    </source>
</reference>
<name>A0A7I9VFG4_9ACTN</name>
<dbReference type="InterPro" id="IPR023214">
    <property type="entry name" value="HAD_sf"/>
</dbReference>
<dbReference type="InterPro" id="IPR006379">
    <property type="entry name" value="HAD-SF_hydro_IIB"/>
</dbReference>
<dbReference type="PANTHER" id="PTHR10000">
    <property type="entry name" value="PHOSPHOSERINE PHOSPHATASE"/>
    <property type="match status" value="1"/>
</dbReference>
<dbReference type="NCBIfam" id="TIGR00099">
    <property type="entry name" value="Cof-subfamily"/>
    <property type="match status" value="1"/>
</dbReference>
<comment type="caution">
    <text evidence="1">The sequence shown here is derived from an EMBL/GenBank/DDBJ whole genome shotgun (WGS) entry which is preliminary data.</text>
</comment>
<dbReference type="InterPro" id="IPR000150">
    <property type="entry name" value="Cof"/>
</dbReference>
<dbReference type="Proteomes" id="UP000444960">
    <property type="component" value="Unassembled WGS sequence"/>
</dbReference>
<dbReference type="AlphaFoldDB" id="A0A7I9VFG4"/>
<dbReference type="GO" id="GO:0016791">
    <property type="term" value="F:phosphatase activity"/>
    <property type="evidence" value="ECO:0007669"/>
    <property type="project" value="TreeGrafter"/>
</dbReference>
<keyword evidence="1" id="KW-0378">Hydrolase</keyword>
<evidence type="ECO:0000313" key="1">
    <source>
        <dbReference type="EMBL" id="GEE03841.1"/>
    </source>
</evidence>
<dbReference type="GO" id="GO:0000287">
    <property type="term" value="F:magnesium ion binding"/>
    <property type="evidence" value="ECO:0007669"/>
    <property type="project" value="TreeGrafter"/>
</dbReference>
<gene>
    <name evidence="1" type="ORF">nbrc107696_42870</name>
</gene>
<dbReference type="NCBIfam" id="TIGR01484">
    <property type="entry name" value="HAD-SF-IIB"/>
    <property type="match status" value="1"/>
</dbReference>
<dbReference type="PANTHER" id="PTHR10000:SF53">
    <property type="entry name" value="5-AMINO-6-(5-PHOSPHO-D-RIBITYLAMINO)URACIL PHOSPHATASE YBJI-RELATED"/>
    <property type="match status" value="1"/>
</dbReference>
<dbReference type="Gene3D" id="3.40.50.1000">
    <property type="entry name" value="HAD superfamily/HAD-like"/>
    <property type="match status" value="1"/>
</dbReference>
<dbReference type="Pfam" id="PF08282">
    <property type="entry name" value="Hydrolase_3"/>
    <property type="match status" value="1"/>
</dbReference>
<keyword evidence="2" id="KW-1185">Reference proteome</keyword>
<protein>
    <submittedName>
        <fullName evidence="1">Hydrolase</fullName>
    </submittedName>
</protein>
<dbReference type="SUPFAM" id="SSF56784">
    <property type="entry name" value="HAD-like"/>
    <property type="match status" value="1"/>
</dbReference>
<proteinExistence type="predicted"/>
<organism evidence="1 2">
    <name type="scientific">Gordonia spumicola</name>
    <dbReference type="NCBI Taxonomy" id="589161"/>
    <lineage>
        <taxon>Bacteria</taxon>
        <taxon>Bacillati</taxon>
        <taxon>Actinomycetota</taxon>
        <taxon>Actinomycetes</taxon>
        <taxon>Mycobacteriales</taxon>
        <taxon>Gordoniaceae</taxon>
        <taxon>Gordonia</taxon>
    </lineage>
</organism>
<dbReference type="EMBL" id="BJOV01000005">
    <property type="protein sequence ID" value="GEE03841.1"/>
    <property type="molecule type" value="Genomic_DNA"/>
</dbReference>